<dbReference type="CDD" id="cd13881">
    <property type="entry name" value="CuRO_2_McoC_like"/>
    <property type="match status" value="1"/>
</dbReference>
<evidence type="ECO:0000256" key="1">
    <source>
        <dbReference type="ARBA" id="ARBA00004459"/>
    </source>
</evidence>
<dbReference type="PROSITE" id="PS00080">
    <property type="entry name" value="MULTICOPPER_OXIDASE2"/>
    <property type="match status" value="1"/>
</dbReference>
<proteinExistence type="predicted"/>
<dbReference type="AlphaFoldDB" id="A0A1Y6BC28"/>
<feature type="domain" description="Plastocyanin-like" evidence="6">
    <location>
        <begin position="82"/>
        <end position="189"/>
    </location>
</feature>
<dbReference type="Gene3D" id="2.60.40.420">
    <property type="entry name" value="Cupredoxins - blue copper proteins"/>
    <property type="match status" value="3"/>
</dbReference>
<dbReference type="InterPro" id="IPR002355">
    <property type="entry name" value="Cu_oxidase_Cu_BS"/>
</dbReference>
<dbReference type="GO" id="GO:0005507">
    <property type="term" value="F:copper ion binding"/>
    <property type="evidence" value="ECO:0007669"/>
    <property type="project" value="InterPro"/>
</dbReference>
<dbReference type="Pfam" id="PF07731">
    <property type="entry name" value="Cu-oxidase_2"/>
    <property type="match status" value="1"/>
</dbReference>
<name>A0A1Y6BC28_9NEIS</name>
<dbReference type="InterPro" id="IPR011707">
    <property type="entry name" value="Cu-oxidase-like_N"/>
</dbReference>
<dbReference type="PANTHER" id="PTHR11709">
    <property type="entry name" value="MULTI-COPPER OXIDASE"/>
    <property type="match status" value="1"/>
</dbReference>
<keyword evidence="8" id="KW-1185">Reference proteome</keyword>
<dbReference type="CDD" id="cd13902">
    <property type="entry name" value="CuRO_3_McoC_like"/>
    <property type="match status" value="1"/>
</dbReference>
<dbReference type="Pfam" id="PF07732">
    <property type="entry name" value="Cu-oxidase_3"/>
    <property type="match status" value="1"/>
</dbReference>
<evidence type="ECO:0000259" key="6">
    <source>
        <dbReference type="Pfam" id="PF07732"/>
    </source>
</evidence>
<evidence type="ECO:0000256" key="4">
    <source>
        <dbReference type="SAM" id="SignalP"/>
    </source>
</evidence>
<evidence type="ECO:0000313" key="8">
    <source>
        <dbReference type="Proteomes" id="UP000192920"/>
    </source>
</evidence>
<dbReference type="InterPro" id="IPR045087">
    <property type="entry name" value="Cu-oxidase_fam"/>
</dbReference>
<comment type="subcellular location">
    <subcellularLocation>
        <location evidence="1">Cell outer membrane</location>
        <topology evidence="1">Lipid-anchor</topology>
    </subcellularLocation>
</comment>
<keyword evidence="3" id="KW-0560">Oxidoreductase</keyword>
<dbReference type="SUPFAM" id="SSF49503">
    <property type="entry name" value="Cupredoxins"/>
    <property type="match status" value="3"/>
</dbReference>
<feature type="domain" description="Plastocyanin-like" evidence="5">
    <location>
        <begin position="377"/>
        <end position="492"/>
    </location>
</feature>
<dbReference type="CDD" id="cd13855">
    <property type="entry name" value="CuRO_1_McoC_like"/>
    <property type="match status" value="1"/>
</dbReference>
<dbReference type="PANTHER" id="PTHR11709:SF2">
    <property type="entry name" value="MULTICOPPER OXIDASE LPR1"/>
    <property type="match status" value="1"/>
</dbReference>
<dbReference type="Proteomes" id="UP000192920">
    <property type="component" value="Unassembled WGS sequence"/>
</dbReference>
<evidence type="ECO:0000259" key="5">
    <source>
        <dbReference type="Pfam" id="PF07731"/>
    </source>
</evidence>
<organism evidence="7 8">
    <name type="scientific">Pseudogulbenkiania subflava DSM 22618</name>
    <dbReference type="NCBI Taxonomy" id="1123014"/>
    <lineage>
        <taxon>Bacteria</taxon>
        <taxon>Pseudomonadati</taxon>
        <taxon>Pseudomonadota</taxon>
        <taxon>Betaproteobacteria</taxon>
        <taxon>Neisseriales</taxon>
        <taxon>Chromobacteriaceae</taxon>
        <taxon>Pseudogulbenkiania</taxon>
    </lineage>
</organism>
<dbReference type="RefSeq" id="WP_085275216.1">
    <property type="nucleotide sequence ID" value="NZ_FXAG01000003.1"/>
</dbReference>
<sequence>MQRRQFLTAISRLVVMGAASTKVWAGAMSMGETAAPASLLPVDALPRGLPLRELGKLTNESKTLGLFRATLTAAPLRAELVAGHATEFWTYNGSLPGPLIEVFEGDTIEITFVNRLKQPSSIHWHGLPVPPEQDGNPQNPVPPGGKRVYRFTLPDGCAGTYWYHPHPHTYTAEQAFRGLAGLFIVRARQDPLNGIPERLLVTSDLKLDQQGKIPADDADDWMNGREGQFVLVNAQHMPVVRFDTGGRERWRIWNACSARYLRLTLPGIGFALVGTDGGLIEHPIAGLQEFLVVPAQRAELIVDAGTHRDRVDLTAAVYPRGKMGEVAPDKALSLLTVDFSPVRSTIQPPLPLQLCSIADLGPVKAHKRVVFTEQMSMKDGRHQMSFLVNGKTYDMKRVDLTSRRNEVELWEIVNQADMDHPFHLHGTQFQVVEREIHGVVTPEPFRAWHDTVNLKSGETVRIKAVQRWRGLRMFHCHILEHEGLGMMGQLKVV</sequence>
<protein>
    <submittedName>
        <fullName evidence="7">Bilirubin oxidase</fullName>
    </submittedName>
</protein>
<evidence type="ECO:0000313" key="7">
    <source>
        <dbReference type="EMBL" id="SMF03461.1"/>
    </source>
</evidence>
<keyword evidence="4" id="KW-0732">Signal</keyword>
<dbReference type="InterPro" id="IPR008972">
    <property type="entry name" value="Cupredoxin"/>
</dbReference>
<evidence type="ECO:0000256" key="2">
    <source>
        <dbReference type="ARBA" id="ARBA00022723"/>
    </source>
</evidence>
<dbReference type="GO" id="GO:0016491">
    <property type="term" value="F:oxidoreductase activity"/>
    <property type="evidence" value="ECO:0007669"/>
    <property type="project" value="UniProtKB-KW"/>
</dbReference>
<reference evidence="8" key="1">
    <citation type="submission" date="2017-04" db="EMBL/GenBank/DDBJ databases">
        <authorList>
            <person name="Varghese N."/>
            <person name="Submissions S."/>
        </authorList>
    </citation>
    <scope>NUCLEOTIDE SEQUENCE [LARGE SCALE GENOMIC DNA]</scope>
    <source>
        <strain evidence="8">DSM 22618</strain>
    </source>
</reference>
<dbReference type="STRING" id="1123014.SAMN02745746_00880"/>
<keyword evidence="2" id="KW-0479">Metal-binding</keyword>
<accession>A0A1Y6BC28</accession>
<evidence type="ECO:0000256" key="3">
    <source>
        <dbReference type="ARBA" id="ARBA00023002"/>
    </source>
</evidence>
<dbReference type="InterPro" id="IPR011706">
    <property type="entry name" value="Cu-oxidase_C"/>
</dbReference>
<dbReference type="GO" id="GO:0009279">
    <property type="term" value="C:cell outer membrane"/>
    <property type="evidence" value="ECO:0007669"/>
    <property type="project" value="UniProtKB-SubCell"/>
</dbReference>
<feature type="chain" id="PRO_5013142388" evidence="4">
    <location>
        <begin position="26"/>
        <end position="493"/>
    </location>
</feature>
<dbReference type="EMBL" id="FXAG01000003">
    <property type="protein sequence ID" value="SMF03461.1"/>
    <property type="molecule type" value="Genomic_DNA"/>
</dbReference>
<feature type="signal peptide" evidence="4">
    <location>
        <begin position="1"/>
        <end position="25"/>
    </location>
</feature>
<gene>
    <name evidence="7" type="ORF">SAMN02745746_00880</name>
</gene>